<evidence type="ECO:0000313" key="4">
    <source>
        <dbReference type="Proteomes" id="UP001465755"/>
    </source>
</evidence>
<keyword evidence="1" id="KW-0175">Coiled coil</keyword>
<dbReference type="EMBL" id="JALJOQ010000152">
    <property type="protein sequence ID" value="KAK9793225.1"/>
    <property type="molecule type" value="Genomic_DNA"/>
</dbReference>
<evidence type="ECO:0008006" key="5">
    <source>
        <dbReference type="Google" id="ProtNLM"/>
    </source>
</evidence>
<sequence>MQSDEQQPTSSGPPQQPQQPQRPLTVLELLQLVPVSTDAPEPDPDSAHRLPGSTLHDTSQELPWAWSGYATLQSNQEQAAQEEQAQESTPDTSEARARKVDKRRGLRPSQHGRDKANQAQQRYRIRMKEQDKGTQQQVAELQERLQKLEVDNRQMAARQRAMSSLIQKQEFHLHSLMNLPEVAQLERNLLLEELATVVTHARGSPASVQEARQWTLLQWTSQLFPMYIKKLENLLPHAFYCPEGPEAAELTMLVLMRRSSEARRSMYVQLHSVLLAWNIDKACQLPQSTWPTPALWQEVLVGLKFSEEQQAQVLEIREQVLMWLTKAAEARTEAYALFPTQLLTSEAAAVEVAAAPEVTSAVAALRNALELERRAAGYLFWLMFTEVLTPLQEAWLDAGPVLKPWSIDMWALTNALAAQRGLPPAPALESLQQVPPHVQPYMPKFTGYQVLTVPALAEGAGTQLKRGMLCCWYLTTGRPHPSHGNPLVLPTHLTALENWTLYDLQSIPLPAD</sequence>
<name>A0AAW1NSQ2_9CHLO</name>
<gene>
    <name evidence="3" type="ORF">WJX73_006035</name>
</gene>
<dbReference type="AlphaFoldDB" id="A0AAW1NSQ2"/>
<protein>
    <recommendedName>
        <fullName evidence="5">BZIP domain-containing protein</fullName>
    </recommendedName>
</protein>
<dbReference type="Proteomes" id="UP001465755">
    <property type="component" value="Unassembled WGS sequence"/>
</dbReference>
<feature type="coiled-coil region" evidence="1">
    <location>
        <begin position="131"/>
        <end position="158"/>
    </location>
</feature>
<organism evidence="3 4">
    <name type="scientific">Symbiochloris irregularis</name>
    <dbReference type="NCBI Taxonomy" id="706552"/>
    <lineage>
        <taxon>Eukaryota</taxon>
        <taxon>Viridiplantae</taxon>
        <taxon>Chlorophyta</taxon>
        <taxon>core chlorophytes</taxon>
        <taxon>Trebouxiophyceae</taxon>
        <taxon>Trebouxiales</taxon>
        <taxon>Trebouxiaceae</taxon>
        <taxon>Symbiochloris</taxon>
    </lineage>
</organism>
<proteinExistence type="predicted"/>
<feature type="compositionally biased region" description="Low complexity" evidence="2">
    <location>
        <begin position="76"/>
        <end position="87"/>
    </location>
</feature>
<reference evidence="3 4" key="1">
    <citation type="journal article" date="2024" name="Nat. Commun.">
        <title>Phylogenomics reveals the evolutionary origins of lichenization in chlorophyte algae.</title>
        <authorList>
            <person name="Puginier C."/>
            <person name="Libourel C."/>
            <person name="Otte J."/>
            <person name="Skaloud P."/>
            <person name="Haon M."/>
            <person name="Grisel S."/>
            <person name="Petersen M."/>
            <person name="Berrin J.G."/>
            <person name="Delaux P.M."/>
            <person name="Dal Grande F."/>
            <person name="Keller J."/>
        </authorList>
    </citation>
    <scope>NUCLEOTIDE SEQUENCE [LARGE SCALE GENOMIC DNA]</scope>
    <source>
        <strain evidence="3 4">SAG 2036</strain>
    </source>
</reference>
<feature type="region of interest" description="Disordered" evidence="2">
    <location>
        <begin position="73"/>
        <end position="120"/>
    </location>
</feature>
<comment type="caution">
    <text evidence="3">The sequence shown here is derived from an EMBL/GenBank/DDBJ whole genome shotgun (WGS) entry which is preliminary data.</text>
</comment>
<feature type="compositionally biased region" description="Low complexity" evidence="2">
    <location>
        <begin position="1"/>
        <end position="23"/>
    </location>
</feature>
<evidence type="ECO:0000256" key="2">
    <source>
        <dbReference type="SAM" id="MobiDB-lite"/>
    </source>
</evidence>
<feature type="region of interest" description="Disordered" evidence="2">
    <location>
        <begin position="1"/>
        <end position="58"/>
    </location>
</feature>
<accession>A0AAW1NSQ2</accession>
<evidence type="ECO:0000256" key="1">
    <source>
        <dbReference type="SAM" id="Coils"/>
    </source>
</evidence>
<evidence type="ECO:0000313" key="3">
    <source>
        <dbReference type="EMBL" id="KAK9793225.1"/>
    </source>
</evidence>
<keyword evidence="4" id="KW-1185">Reference proteome</keyword>